<dbReference type="InterPro" id="IPR036890">
    <property type="entry name" value="HATPase_C_sf"/>
</dbReference>
<organism evidence="5 6">
    <name type="scientific">Paraclostridium benzoelyticum</name>
    <dbReference type="NCBI Taxonomy" id="1629550"/>
    <lineage>
        <taxon>Bacteria</taxon>
        <taxon>Bacillati</taxon>
        <taxon>Bacillota</taxon>
        <taxon>Clostridia</taxon>
        <taxon>Peptostreptococcales</taxon>
        <taxon>Peptostreptococcaceae</taxon>
        <taxon>Paraclostridium</taxon>
    </lineage>
</organism>
<name>A0A0M3DF23_9FIRM</name>
<dbReference type="InterPro" id="IPR010559">
    <property type="entry name" value="Sig_transdc_His_kin_internal"/>
</dbReference>
<dbReference type="GO" id="GO:0016020">
    <property type="term" value="C:membrane"/>
    <property type="evidence" value="ECO:0007669"/>
    <property type="project" value="InterPro"/>
</dbReference>
<feature type="domain" description="Signal transduction histidine kinase internal region" evidence="3">
    <location>
        <begin position="208"/>
        <end position="286"/>
    </location>
</feature>
<evidence type="ECO:0000313" key="6">
    <source>
        <dbReference type="Proteomes" id="UP000034407"/>
    </source>
</evidence>
<dbReference type="GO" id="GO:0000155">
    <property type="term" value="F:phosphorelay sensor kinase activity"/>
    <property type="evidence" value="ECO:0007669"/>
    <property type="project" value="InterPro"/>
</dbReference>
<feature type="domain" description="PocR" evidence="4">
    <location>
        <begin position="9"/>
        <end position="173"/>
    </location>
</feature>
<keyword evidence="6" id="KW-1185">Reference proteome</keyword>
<dbReference type="AlphaFoldDB" id="A0A0M3DF23"/>
<gene>
    <name evidence="5" type="ORF">VN21_12550</name>
</gene>
<evidence type="ECO:0000259" key="2">
    <source>
        <dbReference type="Pfam" id="PF02518"/>
    </source>
</evidence>
<comment type="caution">
    <text evidence="5">The sequence shown here is derived from an EMBL/GenBank/DDBJ whole genome shotgun (WGS) entry which is preliminary data.</text>
</comment>
<dbReference type="EMBL" id="LBBT01000248">
    <property type="protein sequence ID" value="KKY00731.1"/>
    <property type="molecule type" value="Genomic_DNA"/>
</dbReference>
<keyword evidence="5" id="KW-0418">Kinase</keyword>
<dbReference type="OrthoDB" id="1410840at2"/>
<dbReference type="PANTHER" id="PTHR34220:SF7">
    <property type="entry name" value="SENSOR HISTIDINE KINASE YPDA"/>
    <property type="match status" value="1"/>
</dbReference>
<feature type="domain" description="Histidine kinase/HSP90-like ATPase" evidence="2">
    <location>
        <begin position="304"/>
        <end position="379"/>
    </location>
</feature>
<dbReference type="InterPro" id="IPR003594">
    <property type="entry name" value="HATPase_dom"/>
</dbReference>
<protein>
    <submittedName>
        <fullName evidence="5">Histidine kinase</fullName>
    </submittedName>
</protein>
<dbReference type="PATRIC" id="fig|1629550.3.peg.1954"/>
<evidence type="ECO:0000259" key="4">
    <source>
        <dbReference type="Pfam" id="PF10114"/>
    </source>
</evidence>
<sequence>MKKILHLDDIIDKKKFQKIQDDIAAATGIAIITVDYIGKALTKHSGCSEFCKLIRKNDVYAHLCERCDSRGGVEAARLKKTYIYVCHKGLIDFATPIIVNGQYLGALMAGQVLIEDTKTLDLENIVPVEINFDGSMEKEELENAYNKLPVVSFNKVESLAEMMSHISNYIVSECLSKTLQKELDEKREEFEEAKKIKDELEKEYKAYQLKSLQSQVNPNFLFNLLNSISSLAIVEDAPKTHEIIYNLSNLLRYGFKKSDKIITLEEELDYIKSYLELQKIRFSERLNYEVDINEQFKNIKIPFMIVQTFVENSVIHGLEDKEDGGYVKVFVEREENYIVIKVEDNGIGIEREQLNLIQKDLDLKDYTDMDSMGIKRANKRLQYYYEENYKIEINSTENFGTLVKITILNRYS</sequence>
<keyword evidence="1" id="KW-0175">Coiled coil</keyword>
<evidence type="ECO:0000256" key="1">
    <source>
        <dbReference type="SAM" id="Coils"/>
    </source>
</evidence>
<proteinExistence type="predicted"/>
<dbReference type="InterPro" id="IPR050640">
    <property type="entry name" value="Bact_2-comp_sensor_kinase"/>
</dbReference>
<keyword evidence="5" id="KW-0808">Transferase</keyword>
<evidence type="ECO:0000313" key="5">
    <source>
        <dbReference type="EMBL" id="KKY00731.1"/>
    </source>
</evidence>
<accession>A0A0M3DF23</accession>
<dbReference type="Pfam" id="PF10114">
    <property type="entry name" value="PocR"/>
    <property type="match status" value="1"/>
</dbReference>
<dbReference type="Pfam" id="PF02518">
    <property type="entry name" value="HATPase_c"/>
    <property type="match status" value="1"/>
</dbReference>
<dbReference type="Gene3D" id="3.30.565.10">
    <property type="entry name" value="Histidine kinase-like ATPase, C-terminal domain"/>
    <property type="match status" value="1"/>
</dbReference>
<evidence type="ECO:0000259" key="3">
    <source>
        <dbReference type="Pfam" id="PF06580"/>
    </source>
</evidence>
<dbReference type="SUPFAM" id="SSF55874">
    <property type="entry name" value="ATPase domain of HSP90 chaperone/DNA topoisomerase II/histidine kinase"/>
    <property type="match status" value="1"/>
</dbReference>
<dbReference type="Pfam" id="PF06580">
    <property type="entry name" value="His_kinase"/>
    <property type="match status" value="1"/>
</dbReference>
<dbReference type="InterPro" id="IPR018771">
    <property type="entry name" value="PocR_dom"/>
</dbReference>
<feature type="coiled-coil region" evidence="1">
    <location>
        <begin position="176"/>
        <end position="210"/>
    </location>
</feature>
<dbReference type="RefSeq" id="WP_046823544.1">
    <property type="nucleotide sequence ID" value="NZ_LBBT01000248.1"/>
</dbReference>
<reference evidence="5 6" key="1">
    <citation type="submission" date="2015-04" db="EMBL/GenBank/DDBJ databases">
        <title>Microcin producing Clostridium sp. JC272T.</title>
        <authorList>
            <person name="Jyothsna T."/>
            <person name="Sasikala C."/>
            <person name="Ramana C."/>
        </authorList>
    </citation>
    <scope>NUCLEOTIDE SEQUENCE [LARGE SCALE GENOMIC DNA]</scope>
    <source>
        <strain evidence="5 6">JC272</strain>
    </source>
</reference>
<dbReference type="Proteomes" id="UP000034407">
    <property type="component" value="Unassembled WGS sequence"/>
</dbReference>
<dbReference type="PANTHER" id="PTHR34220">
    <property type="entry name" value="SENSOR HISTIDINE KINASE YPDA"/>
    <property type="match status" value="1"/>
</dbReference>